<name>A0ABR3WBT0_9PEZI</name>
<evidence type="ECO:0000313" key="2">
    <source>
        <dbReference type="Proteomes" id="UP001586593"/>
    </source>
</evidence>
<evidence type="ECO:0000313" key="1">
    <source>
        <dbReference type="EMBL" id="KAL1858121.1"/>
    </source>
</evidence>
<proteinExistence type="predicted"/>
<keyword evidence="2" id="KW-1185">Reference proteome</keyword>
<dbReference type="EMBL" id="JAZHXJ010000537">
    <property type="protein sequence ID" value="KAL1858121.1"/>
    <property type="molecule type" value="Genomic_DNA"/>
</dbReference>
<accession>A0ABR3WBT0</accession>
<dbReference type="Proteomes" id="UP001586593">
    <property type="component" value="Unassembled WGS sequence"/>
</dbReference>
<organism evidence="1 2">
    <name type="scientific">Phialemonium thermophilum</name>
    <dbReference type="NCBI Taxonomy" id="223376"/>
    <lineage>
        <taxon>Eukaryota</taxon>
        <taxon>Fungi</taxon>
        <taxon>Dikarya</taxon>
        <taxon>Ascomycota</taxon>
        <taxon>Pezizomycotina</taxon>
        <taxon>Sordariomycetes</taxon>
        <taxon>Sordariomycetidae</taxon>
        <taxon>Cephalothecales</taxon>
        <taxon>Cephalothecaceae</taxon>
        <taxon>Phialemonium</taxon>
    </lineage>
</organism>
<sequence length="80" mass="8774">MSALCFLRRSYRTNGNPASMRKTGNTQTLKSNQRAWQPFGNEDPTVEADFPTAGVCLDRRNWGGATPLVTVERARSATAA</sequence>
<gene>
    <name evidence="1" type="ORF">VTK73DRAFT_7935</name>
</gene>
<reference evidence="1 2" key="1">
    <citation type="journal article" date="2024" name="Commun. Biol.">
        <title>Comparative genomic analysis of thermophilic fungi reveals convergent evolutionary adaptations and gene losses.</title>
        <authorList>
            <person name="Steindorff A.S."/>
            <person name="Aguilar-Pontes M.V."/>
            <person name="Robinson A.J."/>
            <person name="Andreopoulos B."/>
            <person name="LaButti K."/>
            <person name="Kuo A."/>
            <person name="Mondo S."/>
            <person name="Riley R."/>
            <person name="Otillar R."/>
            <person name="Haridas S."/>
            <person name="Lipzen A."/>
            <person name="Grimwood J."/>
            <person name="Schmutz J."/>
            <person name="Clum A."/>
            <person name="Reid I.D."/>
            <person name="Moisan M.C."/>
            <person name="Butler G."/>
            <person name="Nguyen T.T.M."/>
            <person name="Dewar K."/>
            <person name="Conant G."/>
            <person name="Drula E."/>
            <person name="Henrissat B."/>
            <person name="Hansel C."/>
            <person name="Singer S."/>
            <person name="Hutchinson M.I."/>
            <person name="de Vries R.P."/>
            <person name="Natvig D.O."/>
            <person name="Powell A.J."/>
            <person name="Tsang A."/>
            <person name="Grigoriev I.V."/>
        </authorList>
    </citation>
    <scope>NUCLEOTIDE SEQUENCE [LARGE SCALE GENOMIC DNA]</scope>
    <source>
        <strain evidence="1 2">ATCC 24622</strain>
    </source>
</reference>
<comment type="caution">
    <text evidence="1">The sequence shown here is derived from an EMBL/GenBank/DDBJ whole genome shotgun (WGS) entry which is preliminary data.</text>
</comment>
<protein>
    <submittedName>
        <fullName evidence="1">Uncharacterized protein</fullName>
    </submittedName>
</protein>